<protein>
    <recommendedName>
        <fullName evidence="6 12">6-phosphogluconate dehydrogenase, decarboxylating</fullName>
        <ecNumber evidence="5 12">1.1.1.44</ecNumber>
    </recommendedName>
</protein>
<evidence type="ECO:0000256" key="12">
    <source>
        <dbReference type="PIRNR" id="PIRNR000109"/>
    </source>
</evidence>
<dbReference type="FunCoup" id="A2E721">
    <property type="interactions" value="536"/>
</dbReference>
<keyword evidence="10 12" id="KW-0570">Pentose shunt</keyword>
<feature type="binding site" description="in other chain" evidence="14">
    <location>
        <position position="283"/>
    </location>
    <ligand>
        <name>substrate</name>
        <note>ligand shared between dimeric partners</note>
    </ligand>
</feature>
<feature type="active site" description="Proton acceptor" evidence="13">
    <location>
        <position position="180"/>
    </location>
</feature>
<dbReference type="GO" id="GO:0050661">
    <property type="term" value="F:NADP binding"/>
    <property type="evidence" value="ECO:0000318"/>
    <property type="project" value="GO_Central"/>
</dbReference>
<evidence type="ECO:0000256" key="6">
    <source>
        <dbReference type="ARBA" id="ARBA00018193"/>
    </source>
</evidence>
<evidence type="ECO:0000256" key="5">
    <source>
        <dbReference type="ARBA" id="ARBA00013011"/>
    </source>
</evidence>
<dbReference type="FunFam" id="1.10.1040.10:FF:000032">
    <property type="entry name" value="6-phosphogluconate dehydrogenase, decarboxylating"/>
    <property type="match status" value="1"/>
</dbReference>
<dbReference type="Gene3D" id="1.10.1040.10">
    <property type="entry name" value="N-(1-d-carboxylethyl)-l-norvaline Dehydrogenase, domain 2"/>
    <property type="match status" value="1"/>
</dbReference>
<dbReference type="FunFam" id="1.20.5.320:FF:000001">
    <property type="entry name" value="6-phosphogluconate dehydrogenase, decarboxylating"/>
    <property type="match status" value="1"/>
</dbReference>
<gene>
    <name evidence="18" type="ORF">TVAG_006140</name>
</gene>
<evidence type="ECO:0000256" key="13">
    <source>
        <dbReference type="PIRSR" id="PIRSR000109-1"/>
    </source>
</evidence>
<dbReference type="STRING" id="5722.A2E721"/>
<dbReference type="SMR" id="A2E721"/>
<dbReference type="Proteomes" id="UP000001542">
    <property type="component" value="Unassembled WGS sequence"/>
</dbReference>
<comment type="subunit">
    <text evidence="4 12">Homodimer.</text>
</comment>
<keyword evidence="19" id="KW-1185">Reference proteome</keyword>
<feature type="binding site" evidence="15">
    <location>
        <begin position="32"/>
        <end position="34"/>
    </location>
    <ligand>
        <name>NADP(+)</name>
        <dbReference type="ChEBI" id="CHEBI:58349"/>
    </ligand>
</feature>
<feature type="domain" description="6-phosphogluconate dehydrogenase C-terminal" evidence="17">
    <location>
        <begin position="176"/>
        <end position="460"/>
    </location>
</feature>
<dbReference type="GO" id="GO:0009051">
    <property type="term" value="P:pentose-phosphate shunt, oxidative branch"/>
    <property type="evidence" value="ECO:0000318"/>
    <property type="project" value="GO_Central"/>
</dbReference>
<accession>A2E721</accession>
<reference evidence="18" key="2">
    <citation type="journal article" date="2007" name="Science">
        <title>Draft genome sequence of the sexually transmitted pathogen Trichomonas vaginalis.</title>
        <authorList>
            <person name="Carlton J.M."/>
            <person name="Hirt R.P."/>
            <person name="Silva J.C."/>
            <person name="Delcher A.L."/>
            <person name="Schatz M."/>
            <person name="Zhao Q."/>
            <person name="Wortman J.R."/>
            <person name="Bidwell S.L."/>
            <person name="Alsmark U.C.M."/>
            <person name="Besteiro S."/>
            <person name="Sicheritz-Ponten T."/>
            <person name="Noel C.J."/>
            <person name="Dacks J.B."/>
            <person name="Foster P.G."/>
            <person name="Simillion C."/>
            <person name="Van de Peer Y."/>
            <person name="Miranda-Saavedra D."/>
            <person name="Barton G.J."/>
            <person name="Westrop G.D."/>
            <person name="Mueller S."/>
            <person name="Dessi D."/>
            <person name="Fiori P.L."/>
            <person name="Ren Q."/>
            <person name="Paulsen I."/>
            <person name="Zhang H."/>
            <person name="Bastida-Corcuera F.D."/>
            <person name="Simoes-Barbosa A."/>
            <person name="Brown M.T."/>
            <person name="Hayes R.D."/>
            <person name="Mukherjee M."/>
            <person name="Okumura C.Y."/>
            <person name="Schneider R."/>
            <person name="Smith A.J."/>
            <person name="Vanacova S."/>
            <person name="Villalvazo M."/>
            <person name="Haas B.J."/>
            <person name="Pertea M."/>
            <person name="Feldblyum T.V."/>
            <person name="Utterback T.R."/>
            <person name="Shu C.L."/>
            <person name="Osoegawa K."/>
            <person name="de Jong P.J."/>
            <person name="Hrdy I."/>
            <person name="Horvathova L."/>
            <person name="Zubacova Z."/>
            <person name="Dolezal P."/>
            <person name="Malik S.B."/>
            <person name="Logsdon J.M. Jr."/>
            <person name="Henze K."/>
            <person name="Gupta A."/>
            <person name="Wang C.C."/>
            <person name="Dunne R.L."/>
            <person name="Upcroft J.A."/>
            <person name="Upcroft P."/>
            <person name="White O."/>
            <person name="Salzberg S.L."/>
            <person name="Tang P."/>
            <person name="Chiu C.-H."/>
            <person name="Lee Y.-S."/>
            <person name="Embley T.M."/>
            <person name="Coombs G.H."/>
            <person name="Mottram J.C."/>
            <person name="Tachezy J."/>
            <person name="Fraser-Liggett C.M."/>
            <person name="Johnson P.J."/>
        </authorList>
    </citation>
    <scope>NUCLEOTIDE SEQUENCE [LARGE SCALE GENOMIC DNA]</scope>
    <source>
        <strain evidence="18">G3</strain>
    </source>
</reference>
<evidence type="ECO:0000313" key="19">
    <source>
        <dbReference type="Proteomes" id="UP000001542"/>
    </source>
</evidence>
<dbReference type="NCBIfam" id="TIGR00873">
    <property type="entry name" value="gnd"/>
    <property type="match status" value="1"/>
</dbReference>
<dbReference type="SUPFAM" id="SSF51735">
    <property type="entry name" value="NAD(P)-binding Rossmann-fold domains"/>
    <property type="match status" value="1"/>
</dbReference>
<dbReference type="InterPro" id="IPR006184">
    <property type="entry name" value="6PGdom_BS"/>
</dbReference>
<sequence>MSHDLCVLGLGTMGSNIARNFAHHGFKVAVFNRTWARTEALLAMKEPNIDGYKTLPEVVAVLKKPRIFLLMVTAEFVDNVVDQLKPLLEKDDVIIDGGNSHWPETERRQKAIEPTGIHFVGMGISGGEEGALNGPAMMFGGHLQDWENCKRVLLPIAAKSQDGAPCVDYMGRGGAGHFVKMVHNAIEYADMQLIAETYYIMKNALKMDNVAIADVFGKWNQGVLKSYLIEITEKVLRKKEGDKHIVDLILDTAEQKGTGKWTSQDSFDIPSATPAFAEAVYARVISCLKPERVEASKIIKHHPLEGFDIKVTIDDLEKALYAVKIICYAQGLSMIQKASAKMDYGVDISKCAKVWRGGCIIRANFLNDVSAYYTNETKNLLTIDFFRTAVEERVQSWRKVCALSTIQGYPIPLYSSCLAYFDSYGSDVLPANLIQGLRDFFGAHTYERVDKEGKFHTEWEQH</sequence>
<feature type="binding site" evidence="15">
    <location>
        <position position="99"/>
    </location>
    <ligand>
        <name>NADP(+)</name>
        <dbReference type="ChEBI" id="CHEBI:58349"/>
    </ligand>
</feature>
<dbReference type="InterPro" id="IPR036291">
    <property type="entry name" value="NAD(P)-bd_dom_sf"/>
</dbReference>
<dbReference type="PIRSF" id="PIRSF000109">
    <property type="entry name" value="6PGD"/>
    <property type="match status" value="1"/>
</dbReference>
<dbReference type="RefSeq" id="XP_001323762.1">
    <property type="nucleotide sequence ID" value="XM_001323727.1"/>
</dbReference>
<evidence type="ECO:0000256" key="2">
    <source>
        <dbReference type="ARBA" id="ARBA00004874"/>
    </source>
</evidence>
<dbReference type="OMA" id="QALYMGK"/>
<feature type="binding site" description="in other chain" evidence="14">
    <location>
        <position position="99"/>
    </location>
    <ligand>
        <name>substrate</name>
        <note>ligand shared between dimeric partners</note>
    </ligand>
</feature>
<dbReference type="UniPathway" id="UPA00115">
    <property type="reaction ID" value="UER00410"/>
</dbReference>
<dbReference type="InterPro" id="IPR006114">
    <property type="entry name" value="6PGDH_C"/>
</dbReference>
<dbReference type="InterPro" id="IPR013328">
    <property type="entry name" value="6PGD_dom2"/>
</dbReference>
<organism evidence="18 19">
    <name type="scientific">Trichomonas vaginalis (strain ATCC PRA-98 / G3)</name>
    <dbReference type="NCBI Taxonomy" id="412133"/>
    <lineage>
        <taxon>Eukaryota</taxon>
        <taxon>Metamonada</taxon>
        <taxon>Parabasalia</taxon>
        <taxon>Trichomonadida</taxon>
        <taxon>Trichomonadidae</taxon>
        <taxon>Trichomonas</taxon>
    </lineage>
</organism>
<dbReference type="OrthoDB" id="434986at2759"/>
<dbReference type="GO" id="GO:0019521">
    <property type="term" value="P:D-gluconate metabolic process"/>
    <property type="evidence" value="ECO:0007669"/>
    <property type="project" value="UniProtKB-KW"/>
</dbReference>
<dbReference type="PANTHER" id="PTHR11811">
    <property type="entry name" value="6-PHOSPHOGLUCONATE DEHYDROGENASE"/>
    <property type="match status" value="1"/>
</dbReference>
<dbReference type="EC" id="1.1.1.44" evidence="5 12"/>
<dbReference type="eggNOG" id="KOG2653">
    <property type="taxonomic scope" value="Eukaryota"/>
</dbReference>
<dbReference type="AlphaFoldDB" id="A2E721"/>
<feature type="binding site" evidence="15">
    <location>
        <begin position="9"/>
        <end position="14"/>
    </location>
    <ligand>
        <name>NADP(+)</name>
        <dbReference type="ChEBI" id="CHEBI:58349"/>
    </ligand>
</feature>
<evidence type="ECO:0000259" key="17">
    <source>
        <dbReference type="SMART" id="SM01350"/>
    </source>
</evidence>
<dbReference type="SUPFAM" id="SSF48179">
    <property type="entry name" value="6-phosphogluconate dehydrogenase C-terminal domain-like"/>
    <property type="match status" value="1"/>
</dbReference>
<proteinExistence type="inferred from homology"/>
<comment type="pathway">
    <text evidence="2 12 16">Carbohydrate degradation; pentose phosphate pathway; D-ribulose 5-phosphate from D-glucose 6-phosphate (oxidative stage): step 3/3.</text>
</comment>
<dbReference type="PROSITE" id="PS00461">
    <property type="entry name" value="6PGD"/>
    <property type="match status" value="1"/>
</dbReference>
<comment type="function">
    <text evidence="1 12">Catalyzes the oxidative decarboxylation of 6-phosphogluconate to ribulose 5-phosphate and CO(2), with concomitant reduction of NADP to NADPH.</text>
</comment>
<evidence type="ECO:0000256" key="16">
    <source>
        <dbReference type="RuleBase" id="RU000485"/>
    </source>
</evidence>
<feature type="active site" description="Proton donor" evidence="13">
    <location>
        <position position="187"/>
    </location>
</feature>
<keyword evidence="9 16" id="KW-0311">Gluconate utilization</keyword>
<evidence type="ECO:0000256" key="4">
    <source>
        <dbReference type="ARBA" id="ARBA00011738"/>
    </source>
</evidence>
<keyword evidence="8 12" id="KW-0560">Oxidoreductase</keyword>
<dbReference type="VEuPathDB" id="TrichDB:TVAGG3_0982660"/>
<evidence type="ECO:0000313" key="18">
    <source>
        <dbReference type="EMBL" id="EAY11539.1"/>
    </source>
</evidence>
<comment type="similarity">
    <text evidence="3 12 16">Belongs to the 6-phosphogluconate dehydrogenase family.</text>
</comment>
<dbReference type="Gene3D" id="1.20.5.320">
    <property type="entry name" value="6-Phosphogluconate Dehydrogenase, domain 3"/>
    <property type="match status" value="1"/>
</dbReference>
<dbReference type="EMBL" id="DS113317">
    <property type="protein sequence ID" value="EAY11539.1"/>
    <property type="molecule type" value="Genomic_DNA"/>
</dbReference>
<name>A2E721_TRIV3</name>
<evidence type="ECO:0000256" key="11">
    <source>
        <dbReference type="ARBA" id="ARBA00048640"/>
    </source>
</evidence>
<dbReference type="Gene3D" id="3.40.50.720">
    <property type="entry name" value="NAD(P)-binding Rossmann-like Domain"/>
    <property type="match status" value="1"/>
</dbReference>
<feature type="binding site" description="in other chain" evidence="14">
    <location>
        <begin position="183"/>
        <end position="184"/>
    </location>
    <ligand>
        <name>substrate</name>
        <note>ligand shared between dimeric partners</note>
    </ligand>
</feature>
<dbReference type="NCBIfam" id="NF006765">
    <property type="entry name" value="PRK09287.1"/>
    <property type="match status" value="1"/>
</dbReference>
<evidence type="ECO:0000256" key="15">
    <source>
        <dbReference type="PIRSR" id="PIRSR000109-3"/>
    </source>
</evidence>
<evidence type="ECO:0000256" key="7">
    <source>
        <dbReference type="ARBA" id="ARBA00022857"/>
    </source>
</evidence>
<evidence type="ECO:0000256" key="14">
    <source>
        <dbReference type="PIRSR" id="PIRSR000109-2"/>
    </source>
</evidence>
<feature type="binding site" evidence="14">
    <location>
        <position position="444"/>
    </location>
    <ligand>
        <name>substrate</name>
        <note>ligand shared between dimeric partners</note>
    </ligand>
</feature>
<reference evidence="18" key="1">
    <citation type="submission" date="2006-10" db="EMBL/GenBank/DDBJ databases">
        <authorList>
            <person name="Amadeo P."/>
            <person name="Zhao Q."/>
            <person name="Wortman J."/>
            <person name="Fraser-Liggett C."/>
            <person name="Carlton J."/>
        </authorList>
    </citation>
    <scope>NUCLEOTIDE SEQUENCE</scope>
    <source>
        <strain evidence="18">G3</strain>
    </source>
</reference>
<dbReference type="VEuPathDB" id="TrichDB:TVAG_006140"/>
<feature type="binding site" description="in other chain" evidence="14">
    <location>
        <position position="188"/>
    </location>
    <ligand>
        <name>substrate</name>
        <note>ligand shared between dimeric partners</note>
    </ligand>
</feature>
<dbReference type="InterPro" id="IPR008927">
    <property type="entry name" value="6-PGluconate_DH-like_C_sf"/>
</dbReference>
<comment type="catalytic activity">
    <reaction evidence="11 12 16">
        <text>6-phospho-D-gluconate + NADP(+) = D-ribulose 5-phosphate + CO2 + NADPH</text>
        <dbReference type="Rhea" id="RHEA:10116"/>
        <dbReference type="ChEBI" id="CHEBI:16526"/>
        <dbReference type="ChEBI" id="CHEBI:57783"/>
        <dbReference type="ChEBI" id="CHEBI:58121"/>
        <dbReference type="ChEBI" id="CHEBI:58349"/>
        <dbReference type="ChEBI" id="CHEBI:58759"/>
        <dbReference type="EC" id="1.1.1.44"/>
    </reaction>
</comment>
<dbReference type="SMART" id="SM01350">
    <property type="entry name" value="6PGD"/>
    <property type="match status" value="1"/>
</dbReference>
<dbReference type="GO" id="GO:0004616">
    <property type="term" value="F:phosphogluconate dehydrogenase (decarboxylating) activity"/>
    <property type="evidence" value="ECO:0000318"/>
    <property type="project" value="GO_Central"/>
</dbReference>
<dbReference type="GO" id="GO:0005829">
    <property type="term" value="C:cytosol"/>
    <property type="evidence" value="ECO:0000318"/>
    <property type="project" value="GO_Central"/>
</dbReference>
<dbReference type="KEGG" id="tva:4769493"/>
<dbReference type="PRINTS" id="PR00076">
    <property type="entry name" value="6PGDHDRGNASE"/>
</dbReference>
<dbReference type="InParanoid" id="A2E721"/>
<dbReference type="InterPro" id="IPR006113">
    <property type="entry name" value="6PGDH_Gnd/GntZ"/>
</dbReference>
<feature type="binding site" evidence="14">
    <location>
        <position position="438"/>
    </location>
    <ligand>
        <name>substrate</name>
        <note>ligand shared between dimeric partners</note>
    </ligand>
</feature>
<evidence type="ECO:0000256" key="8">
    <source>
        <dbReference type="ARBA" id="ARBA00023002"/>
    </source>
</evidence>
<dbReference type="InterPro" id="IPR006115">
    <property type="entry name" value="6PGDH_NADP-bd"/>
</dbReference>
<feature type="binding site" evidence="15">
    <location>
        <begin position="72"/>
        <end position="74"/>
    </location>
    <ligand>
        <name>NADP(+)</name>
        <dbReference type="ChEBI" id="CHEBI:58349"/>
    </ligand>
</feature>
<dbReference type="InterPro" id="IPR006183">
    <property type="entry name" value="Pgluconate_DH"/>
</dbReference>
<evidence type="ECO:0000256" key="9">
    <source>
        <dbReference type="ARBA" id="ARBA00023064"/>
    </source>
</evidence>
<dbReference type="Pfam" id="PF00393">
    <property type="entry name" value="6PGD"/>
    <property type="match status" value="1"/>
</dbReference>
<evidence type="ECO:0000256" key="10">
    <source>
        <dbReference type="ARBA" id="ARBA00023126"/>
    </source>
</evidence>
<evidence type="ECO:0000256" key="1">
    <source>
        <dbReference type="ARBA" id="ARBA00002526"/>
    </source>
</evidence>
<evidence type="ECO:0000256" key="3">
    <source>
        <dbReference type="ARBA" id="ARBA00008419"/>
    </source>
</evidence>
<keyword evidence="7 12" id="KW-0521">NADP</keyword>
<dbReference type="FunFam" id="3.40.50.720:FF:000533">
    <property type="entry name" value="6-phosphogluconate dehydrogenase, decarboxylating"/>
    <property type="match status" value="1"/>
</dbReference>
<feature type="binding site" description="in other chain" evidence="14">
    <location>
        <position position="256"/>
    </location>
    <ligand>
        <name>substrate</name>
        <note>ligand shared between dimeric partners</note>
    </ligand>
</feature>
<feature type="binding site" description="in other chain" evidence="14">
    <location>
        <begin position="125"/>
        <end position="127"/>
    </location>
    <ligand>
        <name>substrate</name>
        <note>ligand shared between dimeric partners</note>
    </ligand>
</feature>
<dbReference type="Pfam" id="PF03446">
    <property type="entry name" value="NAD_binding_2"/>
    <property type="match status" value="1"/>
</dbReference>